<keyword evidence="4" id="KW-0378">Hydrolase</keyword>
<dbReference type="NCBIfam" id="TIGR00277">
    <property type="entry name" value="HDIG"/>
    <property type="match status" value="1"/>
</dbReference>
<evidence type="ECO:0000256" key="3">
    <source>
        <dbReference type="ARBA" id="ARBA00022741"/>
    </source>
</evidence>
<feature type="domain" description="HD" evidence="7">
    <location>
        <begin position="29"/>
        <end position="144"/>
    </location>
</feature>
<keyword evidence="8" id="KW-0548">Nucleotidyltransferase</keyword>
<sequence length="200" mass="22693">MKRVFTVKKTNNSLKKLRKAMEKVQDGDRYEHTLGVEYTAAALAMRYGGNVCDAQAAGLLHDCAKCLSDKKRLKICEKHHIPISKVERKNPFLLHAKAGAYLARKKYGVKNQDILNAIQNHTTGRKEMSLLEKIVFVADYIEPGRKHAPNLAEIRKMAFLDLDGALLKILEDTLSYLEISGGDIDPMTEETRKYYSKKKQ</sequence>
<dbReference type="InterPro" id="IPR006675">
    <property type="entry name" value="HDIG_dom"/>
</dbReference>
<keyword evidence="9" id="KW-1185">Reference proteome</keyword>
<evidence type="ECO:0000256" key="2">
    <source>
        <dbReference type="ARBA" id="ARBA00022723"/>
    </source>
</evidence>
<keyword evidence="8" id="KW-0808">Transferase</keyword>
<dbReference type="InterPro" id="IPR005249">
    <property type="entry name" value="YqeK"/>
</dbReference>
<protein>
    <recommendedName>
        <fullName evidence="1">bis(5'-nucleosyl)-tetraphosphatase (symmetrical)</fullName>
        <ecNumber evidence="1">3.6.1.41</ecNumber>
    </recommendedName>
</protein>
<evidence type="ECO:0000256" key="5">
    <source>
        <dbReference type="ARBA" id="ARBA00023004"/>
    </source>
</evidence>
<dbReference type="Proteomes" id="UP000236311">
    <property type="component" value="Unassembled WGS sequence"/>
</dbReference>
<keyword evidence="5" id="KW-0408">Iron</keyword>
<reference evidence="8 9" key="1">
    <citation type="submission" date="2018-01" db="EMBL/GenBank/DDBJ databases">
        <authorList>
            <person name="Gaut B.S."/>
            <person name="Morton B.R."/>
            <person name="Clegg M.T."/>
            <person name="Duvall M.R."/>
        </authorList>
    </citation>
    <scope>NUCLEOTIDE SEQUENCE [LARGE SCALE GENOMIC DNA]</scope>
    <source>
        <strain evidence="8">GP69</strain>
    </source>
</reference>
<dbReference type="EC" id="3.6.1.41" evidence="1"/>
<comment type="catalytic activity">
    <reaction evidence="6">
        <text>P(1),P(4)-bis(5'-adenosyl) tetraphosphate + H2O = 2 ADP + 2 H(+)</text>
        <dbReference type="Rhea" id="RHEA:24252"/>
        <dbReference type="ChEBI" id="CHEBI:15377"/>
        <dbReference type="ChEBI" id="CHEBI:15378"/>
        <dbReference type="ChEBI" id="CHEBI:58141"/>
        <dbReference type="ChEBI" id="CHEBI:456216"/>
        <dbReference type="EC" id="3.6.1.41"/>
    </reaction>
</comment>
<dbReference type="PROSITE" id="PS51831">
    <property type="entry name" value="HD"/>
    <property type="match status" value="1"/>
</dbReference>
<evidence type="ECO:0000313" key="8">
    <source>
        <dbReference type="EMBL" id="SOY30626.1"/>
    </source>
</evidence>
<dbReference type="OrthoDB" id="5295945at2"/>
<dbReference type="AlphaFoldDB" id="A0A2K4ZJP5"/>
<evidence type="ECO:0000256" key="4">
    <source>
        <dbReference type="ARBA" id="ARBA00022801"/>
    </source>
</evidence>
<dbReference type="GO" id="GO:0016779">
    <property type="term" value="F:nucleotidyltransferase activity"/>
    <property type="evidence" value="ECO:0007669"/>
    <property type="project" value="UniProtKB-KW"/>
</dbReference>
<dbReference type="PANTHER" id="PTHR35795">
    <property type="entry name" value="SLR1885 PROTEIN"/>
    <property type="match status" value="1"/>
</dbReference>
<dbReference type="InterPro" id="IPR003607">
    <property type="entry name" value="HD/PDEase_dom"/>
</dbReference>
<dbReference type="SMART" id="SM00471">
    <property type="entry name" value="HDc"/>
    <property type="match status" value="1"/>
</dbReference>
<dbReference type="GO" id="GO:0000166">
    <property type="term" value="F:nucleotide binding"/>
    <property type="evidence" value="ECO:0007669"/>
    <property type="project" value="UniProtKB-KW"/>
</dbReference>
<evidence type="ECO:0000256" key="6">
    <source>
        <dbReference type="ARBA" id="ARBA00049417"/>
    </source>
</evidence>
<dbReference type="SUPFAM" id="SSF109604">
    <property type="entry name" value="HD-domain/PDEase-like"/>
    <property type="match status" value="1"/>
</dbReference>
<dbReference type="EMBL" id="OFSM01000018">
    <property type="protein sequence ID" value="SOY30626.1"/>
    <property type="molecule type" value="Genomic_DNA"/>
</dbReference>
<dbReference type="Pfam" id="PF01966">
    <property type="entry name" value="HD"/>
    <property type="match status" value="1"/>
</dbReference>
<gene>
    <name evidence="8" type="ORF">AMURIS_03357</name>
</gene>
<keyword evidence="3" id="KW-0547">Nucleotide-binding</keyword>
<dbReference type="GO" id="GO:0046872">
    <property type="term" value="F:metal ion binding"/>
    <property type="evidence" value="ECO:0007669"/>
    <property type="project" value="UniProtKB-KW"/>
</dbReference>
<organism evidence="8 9">
    <name type="scientific">Acetatifactor muris</name>
    <dbReference type="NCBI Taxonomy" id="879566"/>
    <lineage>
        <taxon>Bacteria</taxon>
        <taxon>Bacillati</taxon>
        <taxon>Bacillota</taxon>
        <taxon>Clostridia</taxon>
        <taxon>Lachnospirales</taxon>
        <taxon>Lachnospiraceae</taxon>
        <taxon>Acetatifactor</taxon>
    </lineage>
</organism>
<evidence type="ECO:0000256" key="1">
    <source>
        <dbReference type="ARBA" id="ARBA00012506"/>
    </source>
</evidence>
<evidence type="ECO:0000313" key="9">
    <source>
        <dbReference type="Proteomes" id="UP000236311"/>
    </source>
</evidence>
<dbReference type="InterPro" id="IPR051094">
    <property type="entry name" value="Diverse_Catalytic_Enzymes"/>
</dbReference>
<dbReference type="NCBIfam" id="TIGR00488">
    <property type="entry name" value="bis(5'-nucleosyl)-tetraphosphatase (symmetrical) YqeK"/>
    <property type="match status" value="1"/>
</dbReference>
<dbReference type="CDD" id="cd00077">
    <property type="entry name" value="HDc"/>
    <property type="match status" value="1"/>
</dbReference>
<accession>A0A2K4ZJP5</accession>
<proteinExistence type="predicted"/>
<dbReference type="GO" id="GO:0008803">
    <property type="term" value="F:bis(5'-nucleosyl)-tetraphosphatase (symmetrical) activity"/>
    <property type="evidence" value="ECO:0007669"/>
    <property type="project" value="UniProtKB-EC"/>
</dbReference>
<name>A0A2K4ZJP5_9FIRM</name>
<evidence type="ECO:0000259" key="7">
    <source>
        <dbReference type="PROSITE" id="PS51831"/>
    </source>
</evidence>
<dbReference type="Gene3D" id="1.10.3210.10">
    <property type="entry name" value="Hypothetical protein af1432"/>
    <property type="match status" value="1"/>
</dbReference>
<dbReference type="InterPro" id="IPR006674">
    <property type="entry name" value="HD_domain"/>
</dbReference>
<keyword evidence="2" id="KW-0479">Metal-binding</keyword>
<dbReference type="PANTHER" id="PTHR35795:SF1">
    <property type="entry name" value="BIS(5'-NUCLEOSYL)-TETRAPHOSPHATASE, SYMMETRICAL"/>
    <property type="match status" value="1"/>
</dbReference>